<dbReference type="InterPro" id="IPR011101">
    <property type="entry name" value="DUF5131"/>
</dbReference>
<proteinExistence type="predicted"/>
<dbReference type="Pfam" id="PF07505">
    <property type="entry name" value="DUF5131"/>
    <property type="match status" value="1"/>
</dbReference>
<accession>A0A917F9Y2</accession>
<comment type="caution">
    <text evidence="1">The sequence shown here is derived from an EMBL/GenBank/DDBJ whole genome shotgun (WGS) entry which is preliminary data.</text>
</comment>
<keyword evidence="2" id="KW-1185">Reference proteome</keyword>
<reference evidence="1" key="2">
    <citation type="submission" date="2020-09" db="EMBL/GenBank/DDBJ databases">
        <authorList>
            <person name="Sun Q."/>
            <person name="Sedlacek I."/>
        </authorList>
    </citation>
    <scope>NUCLEOTIDE SEQUENCE</scope>
    <source>
        <strain evidence="1">CCM 7897</strain>
    </source>
</reference>
<evidence type="ECO:0008006" key="3">
    <source>
        <dbReference type="Google" id="ProtNLM"/>
    </source>
</evidence>
<dbReference type="AlphaFoldDB" id="A0A917F9Y2"/>
<dbReference type="EMBL" id="BMCT01000001">
    <property type="protein sequence ID" value="GGF56390.1"/>
    <property type="molecule type" value="Genomic_DNA"/>
</dbReference>
<protein>
    <recommendedName>
        <fullName evidence="3">Phage Gp37/Gp68 family protein</fullName>
    </recommendedName>
</protein>
<organism evidence="1 2">
    <name type="scientific">Azorhizobium oxalatiphilum</name>
    <dbReference type="NCBI Taxonomy" id="980631"/>
    <lineage>
        <taxon>Bacteria</taxon>
        <taxon>Pseudomonadati</taxon>
        <taxon>Pseudomonadota</taxon>
        <taxon>Alphaproteobacteria</taxon>
        <taxon>Hyphomicrobiales</taxon>
        <taxon>Xanthobacteraceae</taxon>
        <taxon>Azorhizobium</taxon>
    </lineage>
</organism>
<sequence length="378" mass="41903">MADHSHIEWTDATWNPIVGCSITSPGCTNCYAMAMARRIEAMQPGSHYAGTTQVVKGNPVWTGRTVLAPEHTLFQPLRWKRGRTIFVNSMGDLFHEDVPDEWIDRIFAVMCSADWHTYQVLTKRSARMLAYMTAPGLTDRIADAQHDMGLEMHASIPAPNIWLGVSTEDQRRADERVPDLLATPAALHFISAEPMLGPIHFDRIEESADTFADCGGHPDPHWPRDTQDWHWLDALSGRCEAEARAPDGTRRGDIDVGLKWTGGKIAWIIAGGESGPNARPMHRDWVRSIRDQCAAASVPFFFKQWGAYRRVDGFHIAATAETVPGALVPSGKAFLAVDRIDDGAAVGVVLRRAHKKAAGRLLDGREHNELPIQPRRAS</sequence>
<evidence type="ECO:0000313" key="2">
    <source>
        <dbReference type="Proteomes" id="UP000606044"/>
    </source>
</evidence>
<reference evidence="1" key="1">
    <citation type="journal article" date="2014" name="Int. J. Syst. Evol. Microbiol.">
        <title>Complete genome sequence of Corynebacterium casei LMG S-19264T (=DSM 44701T), isolated from a smear-ripened cheese.</title>
        <authorList>
            <consortium name="US DOE Joint Genome Institute (JGI-PGF)"/>
            <person name="Walter F."/>
            <person name="Albersmeier A."/>
            <person name="Kalinowski J."/>
            <person name="Ruckert C."/>
        </authorList>
    </citation>
    <scope>NUCLEOTIDE SEQUENCE</scope>
    <source>
        <strain evidence="1">CCM 7897</strain>
    </source>
</reference>
<name>A0A917F9Y2_9HYPH</name>
<evidence type="ECO:0000313" key="1">
    <source>
        <dbReference type="EMBL" id="GGF56390.1"/>
    </source>
</evidence>
<dbReference type="Proteomes" id="UP000606044">
    <property type="component" value="Unassembled WGS sequence"/>
</dbReference>
<gene>
    <name evidence="1" type="ORF">GCM10007301_15030</name>
</gene>
<dbReference type="RefSeq" id="WP_188576786.1">
    <property type="nucleotide sequence ID" value="NZ_BMCT01000001.1"/>
</dbReference>